<evidence type="ECO:0000313" key="3">
    <source>
        <dbReference type="Proteomes" id="UP000461880"/>
    </source>
</evidence>
<name>A0A7X2NUG3_9FIRM</name>
<dbReference type="AlphaFoldDB" id="A0A7X2NUG3"/>
<dbReference type="Pfam" id="PF12822">
    <property type="entry name" value="ECF_trnsprt"/>
    <property type="match status" value="1"/>
</dbReference>
<evidence type="ECO:0000256" key="1">
    <source>
        <dbReference type="SAM" id="Phobius"/>
    </source>
</evidence>
<comment type="caution">
    <text evidence="2">The sequence shown here is derived from an EMBL/GenBank/DDBJ whole genome shotgun (WGS) entry which is preliminary data.</text>
</comment>
<evidence type="ECO:0000313" key="2">
    <source>
        <dbReference type="EMBL" id="MSS59755.1"/>
    </source>
</evidence>
<dbReference type="GO" id="GO:0022857">
    <property type="term" value="F:transmembrane transporter activity"/>
    <property type="evidence" value="ECO:0007669"/>
    <property type="project" value="InterPro"/>
</dbReference>
<feature type="transmembrane region" description="Helical" evidence="1">
    <location>
        <begin position="45"/>
        <end position="70"/>
    </location>
</feature>
<keyword evidence="1" id="KW-0812">Transmembrane</keyword>
<dbReference type="EMBL" id="VUMN01000048">
    <property type="protein sequence ID" value="MSS59755.1"/>
    <property type="molecule type" value="Genomic_DNA"/>
</dbReference>
<protein>
    <submittedName>
        <fullName evidence="2">ECF transporter S component</fullName>
    </submittedName>
</protein>
<proteinExistence type="predicted"/>
<reference evidence="2 3" key="1">
    <citation type="submission" date="2019-08" db="EMBL/GenBank/DDBJ databases">
        <title>In-depth cultivation of the pig gut microbiome towards novel bacterial diversity and tailored functional studies.</title>
        <authorList>
            <person name="Wylensek D."/>
            <person name="Hitch T.C.A."/>
            <person name="Clavel T."/>
        </authorList>
    </citation>
    <scope>NUCLEOTIDE SEQUENCE [LARGE SCALE GENOMIC DNA]</scope>
    <source>
        <strain evidence="2 3">Oil+RF-744-GAM-WT-6</strain>
    </source>
</reference>
<sequence>MILTAEVHTLTLSAIFLALGLILPFLVFQIPAIGAMLLPMHWPVFFAAYVCGGRYAALIGFLCPLLRSALFGMPAMFPNAIAMAFELAAYGAVTGMIYHRSRTKDLKTIYLSLISGMIAGRIVWGIAETILLSTGEAHFTFQAFLAGGFLNALPGIILQLILLPVLVNRLRKTGHLH</sequence>
<feature type="transmembrane region" description="Helical" evidence="1">
    <location>
        <begin position="12"/>
        <end position="38"/>
    </location>
</feature>
<dbReference type="Proteomes" id="UP000461880">
    <property type="component" value="Unassembled WGS sequence"/>
</dbReference>
<feature type="transmembrane region" description="Helical" evidence="1">
    <location>
        <begin position="139"/>
        <end position="167"/>
    </location>
</feature>
<feature type="transmembrane region" description="Helical" evidence="1">
    <location>
        <begin position="76"/>
        <end position="97"/>
    </location>
</feature>
<keyword evidence="1" id="KW-0472">Membrane</keyword>
<accession>A0A7X2NUG3</accession>
<keyword evidence="3" id="KW-1185">Reference proteome</keyword>
<dbReference type="InterPro" id="IPR024529">
    <property type="entry name" value="ECF_trnsprt_substrate-spec"/>
</dbReference>
<keyword evidence="1" id="KW-1133">Transmembrane helix</keyword>
<gene>
    <name evidence="2" type="ORF">FYJ51_12715</name>
</gene>
<dbReference type="Gene3D" id="1.10.1760.20">
    <property type="match status" value="1"/>
</dbReference>
<feature type="transmembrane region" description="Helical" evidence="1">
    <location>
        <begin position="109"/>
        <end position="127"/>
    </location>
</feature>
<organism evidence="2 3">
    <name type="scientific">Stecheria intestinalis</name>
    <dbReference type="NCBI Taxonomy" id="2606630"/>
    <lineage>
        <taxon>Bacteria</taxon>
        <taxon>Bacillati</taxon>
        <taxon>Bacillota</taxon>
        <taxon>Erysipelotrichia</taxon>
        <taxon>Erysipelotrichales</taxon>
        <taxon>Erysipelotrichaceae</taxon>
        <taxon>Stecheria</taxon>
    </lineage>
</organism>